<organism evidence="2 3">
    <name type="scientific">Stylosanthes scabra</name>
    <dbReference type="NCBI Taxonomy" id="79078"/>
    <lineage>
        <taxon>Eukaryota</taxon>
        <taxon>Viridiplantae</taxon>
        <taxon>Streptophyta</taxon>
        <taxon>Embryophyta</taxon>
        <taxon>Tracheophyta</taxon>
        <taxon>Spermatophyta</taxon>
        <taxon>Magnoliopsida</taxon>
        <taxon>eudicotyledons</taxon>
        <taxon>Gunneridae</taxon>
        <taxon>Pentapetalae</taxon>
        <taxon>rosids</taxon>
        <taxon>fabids</taxon>
        <taxon>Fabales</taxon>
        <taxon>Fabaceae</taxon>
        <taxon>Papilionoideae</taxon>
        <taxon>50 kb inversion clade</taxon>
        <taxon>dalbergioids sensu lato</taxon>
        <taxon>Dalbergieae</taxon>
        <taxon>Pterocarpus clade</taxon>
        <taxon>Stylosanthes</taxon>
    </lineage>
</organism>
<dbReference type="PANTHER" id="PTHR11802">
    <property type="entry name" value="SERINE PROTEASE FAMILY S10 SERINE CARBOXYPEPTIDASE"/>
    <property type="match status" value="1"/>
</dbReference>
<name>A0ABU6QVS7_9FABA</name>
<reference evidence="2 3" key="1">
    <citation type="journal article" date="2023" name="Plants (Basel)">
        <title>Bridging the Gap: Combining Genomics and Transcriptomics Approaches to Understand Stylosanthes scabra, an Orphan Legume from the Brazilian Caatinga.</title>
        <authorList>
            <person name="Ferreira-Neto J.R.C."/>
            <person name="da Silva M.D."/>
            <person name="Binneck E."/>
            <person name="de Melo N.F."/>
            <person name="da Silva R.H."/>
            <person name="de Melo A.L.T.M."/>
            <person name="Pandolfi V."/>
            <person name="Bustamante F.O."/>
            <person name="Brasileiro-Vidal A.C."/>
            <person name="Benko-Iseppon A.M."/>
        </authorList>
    </citation>
    <scope>NUCLEOTIDE SEQUENCE [LARGE SCALE GENOMIC DNA]</scope>
    <source>
        <tissue evidence="2">Leaves</tissue>
    </source>
</reference>
<dbReference type="SUPFAM" id="SSF53474">
    <property type="entry name" value="alpha/beta-Hydrolases"/>
    <property type="match status" value="1"/>
</dbReference>
<sequence>MTVPPSQMPWVGGPSAAQFHAYDEFPSHRNFRGGGRSRGRGRGFSHRYFRGRVRSHSRNAKSTSKIEVKPSENKDKGAFCYSKIRSLRKVDFEIHGSIRRTSYIGVGENDDVQTFYYFIESENNPRGDPLVLWLTGGPGCSSLSGLIYEIGPIAFQIDGYNGGLPTLVYRPYSWTKASSIVFVDIPVNAGFSYATTEFASHRSDWFSWLMDHPEFLTNKLYIAGDSYSGKLVPVIADEISKGNEQGLQPWINLQGYLMGNPKVDQNSANYRIPFAHGMGLISDELYQMTSDIFIEHILEPACEDYSSHKPLESCRRRSVAENYPWKFNDTRPRLQLRKCPYDKYLLSDYWANDDKVRNALNVRKGTKEIWKRCTKDLPYKEDIPSSIPYQLNLSKKGYRSLIYSGDHDMLIPYLSTQASIRSLNYSIVDDWRPWYTDGQVAGYTRTYSSAMTFATVKGAGHIAPEYKPQECFHMYTSWISHMPF</sequence>
<protein>
    <submittedName>
        <fullName evidence="2">Uncharacterized protein</fullName>
    </submittedName>
</protein>
<dbReference type="InterPro" id="IPR029058">
    <property type="entry name" value="AB_hydrolase_fold"/>
</dbReference>
<gene>
    <name evidence="2" type="ORF">PIB30_093377</name>
</gene>
<evidence type="ECO:0000313" key="2">
    <source>
        <dbReference type="EMBL" id="MED6115717.1"/>
    </source>
</evidence>
<dbReference type="PANTHER" id="PTHR11802:SF29">
    <property type="entry name" value="SERINE CARBOXYPEPTIDASE-LIKE 19"/>
    <property type="match status" value="1"/>
</dbReference>
<dbReference type="Gene3D" id="3.40.50.1820">
    <property type="entry name" value="alpha/beta hydrolase"/>
    <property type="match status" value="1"/>
</dbReference>
<comment type="caution">
    <text evidence="2">The sequence shown here is derived from an EMBL/GenBank/DDBJ whole genome shotgun (WGS) entry which is preliminary data.</text>
</comment>
<dbReference type="InterPro" id="IPR001563">
    <property type="entry name" value="Peptidase_S10"/>
</dbReference>
<dbReference type="EMBL" id="JASCZI010001989">
    <property type="protein sequence ID" value="MED6115717.1"/>
    <property type="molecule type" value="Genomic_DNA"/>
</dbReference>
<accession>A0ABU6QVS7</accession>
<keyword evidence="3" id="KW-1185">Reference proteome</keyword>
<dbReference type="Proteomes" id="UP001341840">
    <property type="component" value="Unassembled WGS sequence"/>
</dbReference>
<comment type="similarity">
    <text evidence="1">Belongs to the peptidase S10 family.</text>
</comment>
<dbReference type="Pfam" id="PF00450">
    <property type="entry name" value="Peptidase_S10"/>
    <property type="match status" value="1"/>
</dbReference>
<dbReference type="PRINTS" id="PR00724">
    <property type="entry name" value="CRBOXYPTASEC"/>
</dbReference>
<evidence type="ECO:0000313" key="3">
    <source>
        <dbReference type="Proteomes" id="UP001341840"/>
    </source>
</evidence>
<proteinExistence type="inferred from homology"/>
<evidence type="ECO:0000256" key="1">
    <source>
        <dbReference type="ARBA" id="ARBA00009431"/>
    </source>
</evidence>